<dbReference type="InterPro" id="IPR000182">
    <property type="entry name" value="GNAT_dom"/>
</dbReference>
<protein>
    <submittedName>
        <fullName evidence="4">GNAT family N-acetyltransferase</fullName>
    </submittedName>
</protein>
<sequence>MTAVIRPARSEEEIRLAHRLEAACYSPELAASPEAFLYRWRTYPDYFLTAWEGERLVGLACGVRTDAEDCFDVGIKKLLGGSQDGRKLCVLSVAVDESRRGGGLGAKLLAAIVERAKRGGLAEVLLMCQSGLVRWYEANGFRPTGLIHDEHGGVEWHDMIMKLTEERLPG</sequence>
<dbReference type="SUPFAM" id="SSF55729">
    <property type="entry name" value="Acyl-CoA N-acyltransferases (Nat)"/>
    <property type="match status" value="1"/>
</dbReference>
<keyword evidence="1 4" id="KW-0808">Transferase</keyword>
<dbReference type="Pfam" id="PF00583">
    <property type="entry name" value="Acetyltransf_1"/>
    <property type="match status" value="1"/>
</dbReference>
<gene>
    <name evidence="4" type="ORF">H7B90_19555</name>
</gene>
<dbReference type="PANTHER" id="PTHR10908:SF0">
    <property type="entry name" value="SEROTONIN N-ACETYLTRANSFERASE"/>
    <property type="match status" value="1"/>
</dbReference>
<dbReference type="AlphaFoldDB" id="A0A841U6C6"/>
<dbReference type="InterPro" id="IPR016181">
    <property type="entry name" value="Acyl_CoA_acyltransferase"/>
</dbReference>
<dbReference type="Proteomes" id="UP000553776">
    <property type="component" value="Unassembled WGS sequence"/>
</dbReference>
<keyword evidence="5" id="KW-1185">Reference proteome</keyword>
<proteinExistence type="predicted"/>
<dbReference type="InterPro" id="IPR051635">
    <property type="entry name" value="SNAT-like"/>
</dbReference>
<evidence type="ECO:0000313" key="4">
    <source>
        <dbReference type="EMBL" id="MBB6693594.1"/>
    </source>
</evidence>
<dbReference type="PROSITE" id="PS51186">
    <property type="entry name" value="GNAT"/>
    <property type="match status" value="1"/>
</dbReference>
<dbReference type="CDD" id="cd04301">
    <property type="entry name" value="NAT_SF"/>
    <property type="match status" value="1"/>
</dbReference>
<evidence type="ECO:0000259" key="3">
    <source>
        <dbReference type="PROSITE" id="PS51186"/>
    </source>
</evidence>
<reference evidence="4 5" key="1">
    <citation type="submission" date="2020-08" db="EMBL/GenBank/DDBJ databases">
        <title>Cohnella phylogeny.</title>
        <authorList>
            <person name="Dunlap C."/>
        </authorList>
    </citation>
    <scope>NUCLEOTIDE SEQUENCE [LARGE SCALE GENOMIC DNA]</scope>
    <source>
        <strain evidence="4 5">DSM 25239</strain>
    </source>
</reference>
<dbReference type="PANTHER" id="PTHR10908">
    <property type="entry name" value="SEROTONIN N-ACETYLTRANSFERASE"/>
    <property type="match status" value="1"/>
</dbReference>
<dbReference type="RefSeq" id="WP_185137579.1">
    <property type="nucleotide sequence ID" value="NZ_JACJVR010000076.1"/>
</dbReference>
<evidence type="ECO:0000313" key="5">
    <source>
        <dbReference type="Proteomes" id="UP000553776"/>
    </source>
</evidence>
<organism evidence="4 5">
    <name type="scientific">Cohnella xylanilytica</name>
    <dbReference type="NCBI Taxonomy" id="557555"/>
    <lineage>
        <taxon>Bacteria</taxon>
        <taxon>Bacillati</taxon>
        <taxon>Bacillota</taxon>
        <taxon>Bacilli</taxon>
        <taxon>Bacillales</taxon>
        <taxon>Paenibacillaceae</taxon>
        <taxon>Cohnella</taxon>
    </lineage>
</organism>
<evidence type="ECO:0000256" key="2">
    <source>
        <dbReference type="ARBA" id="ARBA00023315"/>
    </source>
</evidence>
<feature type="domain" description="N-acetyltransferase" evidence="3">
    <location>
        <begin position="3"/>
        <end position="166"/>
    </location>
</feature>
<evidence type="ECO:0000256" key="1">
    <source>
        <dbReference type="ARBA" id="ARBA00022679"/>
    </source>
</evidence>
<accession>A0A841U6C6</accession>
<name>A0A841U6C6_9BACL</name>
<dbReference type="GO" id="GO:0008080">
    <property type="term" value="F:N-acetyltransferase activity"/>
    <property type="evidence" value="ECO:0007669"/>
    <property type="project" value="UniProtKB-ARBA"/>
</dbReference>
<dbReference type="Gene3D" id="3.40.630.30">
    <property type="match status" value="1"/>
</dbReference>
<keyword evidence="2" id="KW-0012">Acyltransferase</keyword>
<comment type="caution">
    <text evidence="4">The sequence shown here is derived from an EMBL/GenBank/DDBJ whole genome shotgun (WGS) entry which is preliminary data.</text>
</comment>
<dbReference type="EMBL" id="JACJVR010000076">
    <property type="protein sequence ID" value="MBB6693594.1"/>
    <property type="molecule type" value="Genomic_DNA"/>
</dbReference>